<dbReference type="Proteomes" id="UP000309997">
    <property type="component" value="Unassembled WGS sequence"/>
</dbReference>
<keyword evidence="2" id="KW-1185">Reference proteome</keyword>
<accession>A0ACC4AWM3</accession>
<comment type="caution">
    <text evidence="1">The sequence shown here is derived from an EMBL/GenBank/DDBJ whole genome shotgun (WGS) entry which is preliminary data.</text>
</comment>
<reference evidence="1 2" key="1">
    <citation type="journal article" date="2024" name="Plant Biotechnol. J.">
        <title>Genome and CRISPR/Cas9 system of a widespread forest tree (Populus alba) in the world.</title>
        <authorList>
            <person name="Liu Y.J."/>
            <person name="Jiang P.F."/>
            <person name="Han X.M."/>
            <person name="Li X.Y."/>
            <person name="Wang H.M."/>
            <person name="Wang Y.J."/>
            <person name="Wang X.X."/>
            <person name="Zeng Q.Y."/>
        </authorList>
    </citation>
    <scope>NUCLEOTIDE SEQUENCE [LARGE SCALE GENOMIC DNA]</scope>
    <source>
        <strain evidence="2">cv. PAL-ZL1</strain>
    </source>
</reference>
<protein>
    <submittedName>
        <fullName evidence="1">Uncharacterized protein</fullName>
    </submittedName>
</protein>
<gene>
    <name evidence="1" type="ORF">D5086_027872</name>
</gene>
<name>A0ACC4AWM3_POPAL</name>
<evidence type="ECO:0000313" key="2">
    <source>
        <dbReference type="Proteomes" id="UP000309997"/>
    </source>
</evidence>
<proteinExistence type="predicted"/>
<dbReference type="EMBL" id="RCHU02000015">
    <property type="protein sequence ID" value="KAL3570623.1"/>
    <property type="molecule type" value="Genomic_DNA"/>
</dbReference>
<evidence type="ECO:0000313" key="1">
    <source>
        <dbReference type="EMBL" id="KAL3570623.1"/>
    </source>
</evidence>
<organism evidence="1 2">
    <name type="scientific">Populus alba</name>
    <name type="common">White poplar</name>
    <dbReference type="NCBI Taxonomy" id="43335"/>
    <lineage>
        <taxon>Eukaryota</taxon>
        <taxon>Viridiplantae</taxon>
        <taxon>Streptophyta</taxon>
        <taxon>Embryophyta</taxon>
        <taxon>Tracheophyta</taxon>
        <taxon>Spermatophyta</taxon>
        <taxon>Magnoliopsida</taxon>
        <taxon>eudicotyledons</taxon>
        <taxon>Gunneridae</taxon>
        <taxon>Pentapetalae</taxon>
        <taxon>rosids</taxon>
        <taxon>fabids</taxon>
        <taxon>Malpighiales</taxon>
        <taxon>Salicaceae</taxon>
        <taxon>Saliceae</taxon>
        <taxon>Populus</taxon>
    </lineage>
</organism>
<sequence>MEVSAEEVEIKVLKNCKCGEFEKRIVELEWEIQKKSMEYHELEAKLKELGEEKNGLANEVNGLRAKIGEVKEVAGVVDLTAEEEEDKMVQLMIENKVLEYEKKSAAREVEVWKEKYKELELYALKLNGGVVLKGGKRGEDGADATCNTPGTPFNDIMRSHTVCGKPSVYLDSEGKCGGQVRKSLSFEEGKSPSKKIAPSTPGYVRRAARNVINIGDSDDEFDANGIQMFTSDGQGNGKVCISMDHPLERTPDSKTRKISEINLKGAVCNQIRKEYMDAVHDNVPHVSTPKRKRAANVIASDTESDVDDNVPISKLKRLHLQESIPHVVSMDSVPPKIDDVKGPVTRSRRRLATLRNDEGKVKASISPNTSKTNYHRGIPTTDDVEDSESDDAGSDSEGGSLDGFIVSDDTYASDADDTSSESEEKPNDGNDAFGLSDDGSDDDADFGMILSRFQRSKDHKFKWEFEGDMLSDFGKDPELCMKAVCALYRQQSDEEKLNKETLHGNGRGFSKFDAPRGSKLAEFLIDGDPSGDLKKSVLELQAYNSKAAIVAILMPLAHGQSSAPAPSPTSDGTAIDQGIACILMLVALVLTYLIH</sequence>